<dbReference type="OrthoDB" id="1113738at2759"/>
<name>A0A6D2I0Q1_9BRAS</name>
<gene>
    <name evidence="1" type="ORF">MERR_LOCUS9329</name>
</gene>
<dbReference type="AlphaFoldDB" id="A0A6D2I0Q1"/>
<evidence type="ECO:0000313" key="1">
    <source>
        <dbReference type="EMBL" id="CAA7022094.1"/>
    </source>
</evidence>
<organism evidence="1 2">
    <name type="scientific">Microthlaspi erraticum</name>
    <dbReference type="NCBI Taxonomy" id="1685480"/>
    <lineage>
        <taxon>Eukaryota</taxon>
        <taxon>Viridiplantae</taxon>
        <taxon>Streptophyta</taxon>
        <taxon>Embryophyta</taxon>
        <taxon>Tracheophyta</taxon>
        <taxon>Spermatophyta</taxon>
        <taxon>Magnoliopsida</taxon>
        <taxon>eudicotyledons</taxon>
        <taxon>Gunneridae</taxon>
        <taxon>Pentapetalae</taxon>
        <taxon>rosids</taxon>
        <taxon>malvids</taxon>
        <taxon>Brassicales</taxon>
        <taxon>Brassicaceae</taxon>
        <taxon>Coluteocarpeae</taxon>
        <taxon>Microthlaspi</taxon>
    </lineage>
</organism>
<accession>A0A6D2I0Q1</accession>
<protein>
    <submittedName>
        <fullName evidence="1">Uncharacterized protein</fullName>
    </submittedName>
</protein>
<dbReference type="EMBL" id="CACVBM020000666">
    <property type="protein sequence ID" value="CAA7022094.1"/>
    <property type="molecule type" value="Genomic_DNA"/>
</dbReference>
<evidence type="ECO:0000313" key="2">
    <source>
        <dbReference type="Proteomes" id="UP000467841"/>
    </source>
</evidence>
<proteinExistence type="predicted"/>
<dbReference type="Proteomes" id="UP000467841">
    <property type="component" value="Unassembled WGS sequence"/>
</dbReference>
<comment type="caution">
    <text evidence="1">The sequence shown here is derived from an EMBL/GenBank/DDBJ whole genome shotgun (WGS) entry which is preliminary data.</text>
</comment>
<sequence>MSTATQIGRDLLLSSSEKSLRAAKIRIRFADIIVKAKCSKLIEQSGGNRADAMMKIKKEKLLLVKKQREEKSRIEARALKLKLRRETRLAVAKTEEEARNNVAFEDGWLPEREIMSFCGGARMLRSRFWFREIGLVLRPDGDYDDKSLEARDDIEEGEIV</sequence>
<reference evidence="1" key="1">
    <citation type="submission" date="2020-01" db="EMBL/GenBank/DDBJ databases">
        <authorList>
            <person name="Mishra B."/>
        </authorList>
    </citation>
    <scope>NUCLEOTIDE SEQUENCE [LARGE SCALE GENOMIC DNA]</scope>
</reference>
<keyword evidence="2" id="KW-1185">Reference proteome</keyword>